<keyword evidence="12" id="KW-1185">Reference proteome</keyword>
<dbReference type="PROSITE" id="PS51747">
    <property type="entry name" value="CYT_DCMP_DEAMINASES_2"/>
    <property type="match status" value="1"/>
</dbReference>
<evidence type="ECO:0000256" key="4">
    <source>
        <dbReference type="ARBA" id="ARBA00022727"/>
    </source>
</evidence>
<evidence type="ECO:0000256" key="3">
    <source>
        <dbReference type="ARBA" id="ARBA00022723"/>
    </source>
</evidence>
<evidence type="ECO:0000313" key="11">
    <source>
        <dbReference type="EMBL" id="KLJ11047.1"/>
    </source>
</evidence>
<dbReference type="PANTHER" id="PTHR11086">
    <property type="entry name" value="DEOXYCYTIDYLATE DEAMINASE-RELATED"/>
    <property type="match status" value="1"/>
</dbReference>
<dbReference type="AlphaFoldDB" id="A0A0H1BJ32"/>
<dbReference type="Pfam" id="PF00383">
    <property type="entry name" value="dCMP_cyt_deam_1"/>
    <property type="match status" value="1"/>
</dbReference>
<dbReference type="InterPro" id="IPR035105">
    <property type="entry name" value="Deoxycytidylate_deaminase_dom"/>
</dbReference>
<dbReference type="EC" id="3.5.4.12" evidence="7"/>
<dbReference type="InterPro" id="IPR002125">
    <property type="entry name" value="CMP_dCMP_dom"/>
</dbReference>
<evidence type="ECO:0000256" key="5">
    <source>
        <dbReference type="ARBA" id="ARBA00022801"/>
    </source>
</evidence>
<evidence type="ECO:0000256" key="1">
    <source>
        <dbReference type="ARBA" id="ARBA00001947"/>
    </source>
</evidence>
<dbReference type="InterPro" id="IPR016193">
    <property type="entry name" value="Cytidine_deaminase-like"/>
</dbReference>
<evidence type="ECO:0000259" key="10">
    <source>
        <dbReference type="PROSITE" id="PS51747"/>
    </source>
</evidence>
<dbReference type="STRING" id="2060906.A0A0H1BJ32"/>
<reference evidence="12" key="1">
    <citation type="journal article" date="2015" name="PLoS Genet.">
        <title>The dynamic genome and transcriptome of the human fungal pathogen Blastomyces and close relative Emmonsia.</title>
        <authorList>
            <person name="Munoz J.F."/>
            <person name="Gauthier G.M."/>
            <person name="Desjardins C.A."/>
            <person name="Gallo J.E."/>
            <person name="Holder J."/>
            <person name="Sullivan T.D."/>
            <person name="Marty A.J."/>
            <person name="Carmen J.C."/>
            <person name="Chen Z."/>
            <person name="Ding L."/>
            <person name="Gujja S."/>
            <person name="Magrini V."/>
            <person name="Misas E."/>
            <person name="Mitreva M."/>
            <person name="Priest M."/>
            <person name="Saif S."/>
            <person name="Whiston E.A."/>
            <person name="Young S."/>
            <person name="Zeng Q."/>
            <person name="Goldman W.E."/>
            <person name="Mardis E.R."/>
            <person name="Taylor J.W."/>
            <person name="McEwen J.G."/>
            <person name="Clay O.K."/>
            <person name="Klein B.S."/>
            <person name="Cuomo C.A."/>
        </authorList>
    </citation>
    <scope>NUCLEOTIDE SEQUENCE [LARGE SCALE GENOMIC DNA]</scope>
    <source>
        <strain evidence="12">UAMH 139</strain>
    </source>
</reference>
<dbReference type="GO" id="GO:0005737">
    <property type="term" value="C:cytoplasm"/>
    <property type="evidence" value="ECO:0007669"/>
    <property type="project" value="TreeGrafter"/>
</dbReference>
<dbReference type="FunFam" id="3.40.140.10:FF:000035">
    <property type="entry name" value="dCMP deaminase"/>
    <property type="match status" value="1"/>
</dbReference>
<dbReference type="PROSITE" id="PS00903">
    <property type="entry name" value="CYT_DCMP_DEAMINASES_1"/>
    <property type="match status" value="1"/>
</dbReference>
<dbReference type="PANTHER" id="PTHR11086:SF18">
    <property type="entry name" value="DEOXYCYTIDYLATE DEAMINASE"/>
    <property type="match status" value="1"/>
</dbReference>
<evidence type="ECO:0000256" key="9">
    <source>
        <dbReference type="ARBA" id="ARBA00071582"/>
    </source>
</evidence>
<keyword evidence="3" id="KW-0479">Metal-binding</keyword>
<dbReference type="FunFam" id="3.40.50.300:FF:002333">
    <property type="entry name" value="Deoxycytidylate deaminase, putative"/>
    <property type="match status" value="1"/>
</dbReference>
<comment type="cofactor">
    <cofactor evidence="1">
        <name>Zn(2+)</name>
        <dbReference type="ChEBI" id="CHEBI:29105"/>
    </cofactor>
</comment>
<protein>
    <recommendedName>
        <fullName evidence="9">Deoxycytidylate deaminase</fullName>
        <ecNumber evidence="7">3.5.4.12</ecNumber>
    </recommendedName>
    <alternativeName>
        <fullName evidence="8">dCMP deaminase</fullName>
    </alternativeName>
</protein>
<accession>A0A0H1BJ32</accession>
<dbReference type="InterPro" id="IPR016192">
    <property type="entry name" value="APOBEC/CMP_deaminase_Zn-bd"/>
</dbReference>
<evidence type="ECO:0000256" key="6">
    <source>
        <dbReference type="ARBA" id="ARBA00022833"/>
    </source>
</evidence>
<sequence length="359" mass="40467">MLLGLCGGICSGKSAVAEYLIQKHGFHKLQLAHKPSHLLEQTELPPSFGSQTPKNGAYLFQTVDELLDFVTKRWQERWVTTDIWDEATLERLLMRPYFLLVSVDAPVSLRWSRFTERSWRRQLDPPDLEKFVLWNDKHLYDKDIGITYMTDRAQVRLFNSSSSLHELHSALEELDLADERRLRPGWDQYFMQLASLAAQRSNCMKRRVGCVLVRGKRVMSTGYNGTSRNTKNCNEGGCPRCNSGEGGGAALSTCLCIHAEENALLEAGRERIGEGAILYCNTCPCLTCSVKIAQLGISEVVYSQSYNMDKETASILQEAGVKLRQFSPPRNGLVYLQRADMMISADHEVFNSEPSMISG</sequence>
<dbReference type="EMBL" id="LDEV01001766">
    <property type="protein sequence ID" value="KLJ11047.1"/>
    <property type="molecule type" value="Genomic_DNA"/>
</dbReference>
<comment type="similarity">
    <text evidence="2">Belongs to the cytidine and deoxycytidylate deaminase family.</text>
</comment>
<proteinExistence type="inferred from homology"/>
<dbReference type="InterPro" id="IPR027417">
    <property type="entry name" value="P-loop_NTPase"/>
</dbReference>
<keyword evidence="5" id="KW-0378">Hydrolase</keyword>
<dbReference type="Gene3D" id="3.40.50.300">
    <property type="entry name" value="P-loop containing nucleotide triphosphate hydrolases"/>
    <property type="match status" value="1"/>
</dbReference>
<evidence type="ECO:0000256" key="7">
    <source>
        <dbReference type="ARBA" id="ARBA00038938"/>
    </source>
</evidence>
<feature type="domain" description="CMP/dCMP-type deaminase" evidence="10">
    <location>
        <begin position="185"/>
        <end position="323"/>
    </location>
</feature>
<dbReference type="SUPFAM" id="SSF53927">
    <property type="entry name" value="Cytidine deaminase-like"/>
    <property type="match status" value="1"/>
</dbReference>
<dbReference type="GO" id="GO:0008270">
    <property type="term" value="F:zinc ion binding"/>
    <property type="evidence" value="ECO:0007669"/>
    <property type="project" value="InterPro"/>
</dbReference>
<dbReference type="OrthoDB" id="6710946at2759"/>
<comment type="caution">
    <text evidence="11">The sequence shown here is derived from an EMBL/GenBank/DDBJ whole genome shotgun (WGS) entry which is preliminary data.</text>
</comment>
<organism evidence="11 12">
    <name type="scientific">Blastomyces silverae</name>
    <dbReference type="NCBI Taxonomy" id="2060906"/>
    <lineage>
        <taxon>Eukaryota</taxon>
        <taxon>Fungi</taxon>
        <taxon>Dikarya</taxon>
        <taxon>Ascomycota</taxon>
        <taxon>Pezizomycotina</taxon>
        <taxon>Eurotiomycetes</taxon>
        <taxon>Eurotiomycetidae</taxon>
        <taxon>Onygenales</taxon>
        <taxon>Ajellomycetaceae</taxon>
        <taxon>Blastomyces</taxon>
    </lineage>
</organism>
<evidence type="ECO:0000313" key="12">
    <source>
        <dbReference type="Proteomes" id="UP000053573"/>
    </source>
</evidence>
<evidence type="ECO:0000256" key="2">
    <source>
        <dbReference type="ARBA" id="ARBA00006576"/>
    </source>
</evidence>
<dbReference type="CDD" id="cd01286">
    <property type="entry name" value="deoxycytidylate_deaminase"/>
    <property type="match status" value="1"/>
</dbReference>
<gene>
    <name evidence="11" type="ORF">EMPG_13654</name>
</gene>
<dbReference type="GO" id="GO:0009165">
    <property type="term" value="P:nucleotide biosynthetic process"/>
    <property type="evidence" value="ECO:0007669"/>
    <property type="project" value="UniProtKB-KW"/>
</dbReference>
<dbReference type="SUPFAM" id="SSF52540">
    <property type="entry name" value="P-loop containing nucleoside triphosphate hydrolases"/>
    <property type="match status" value="1"/>
</dbReference>
<name>A0A0H1BJ32_9EURO</name>
<dbReference type="Proteomes" id="UP000053573">
    <property type="component" value="Unassembled WGS sequence"/>
</dbReference>
<dbReference type="GO" id="GO:0004132">
    <property type="term" value="F:dCMP deaminase activity"/>
    <property type="evidence" value="ECO:0007669"/>
    <property type="project" value="UniProtKB-EC"/>
</dbReference>
<evidence type="ECO:0000256" key="8">
    <source>
        <dbReference type="ARBA" id="ARBA00041763"/>
    </source>
</evidence>
<keyword evidence="4" id="KW-0545">Nucleotide biosynthesis</keyword>
<dbReference type="Gene3D" id="3.40.140.10">
    <property type="entry name" value="Cytidine Deaminase, domain 2"/>
    <property type="match status" value="1"/>
</dbReference>
<keyword evidence="6" id="KW-0862">Zinc</keyword>
<dbReference type="InterPro" id="IPR015517">
    <property type="entry name" value="dCMP_deaminase-rel"/>
</dbReference>